<keyword evidence="3" id="KW-0175">Coiled coil</keyword>
<dbReference type="Proteomes" id="UP000294933">
    <property type="component" value="Unassembled WGS sequence"/>
</dbReference>
<feature type="compositionally biased region" description="Polar residues" evidence="4">
    <location>
        <begin position="267"/>
        <end position="285"/>
    </location>
</feature>
<dbReference type="InterPro" id="IPR008501">
    <property type="entry name" value="THOC7/Mft1"/>
</dbReference>
<dbReference type="VEuPathDB" id="FungiDB:BD410DRAFT_759055"/>
<evidence type="ECO:0000313" key="5">
    <source>
        <dbReference type="EMBL" id="TDL29930.1"/>
    </source>
</evidence>
<evidence type="ECO:0000256" key="2">
    <source>
        <dbReference type="ARBA" id="ARBA00023242"/>
    </source>
</evidence>
<comment type="subcellular location">
    <subcellularLocation>
        <location evidence="1">Nucleus</location>
    </subcellularLocation>
</comment>
<evidence type="ECO:0000313" key="6">
    <source>
        <dbReference type="Proteomes" id="UP000294933"/>
    </source>
</evidence>
<dbReference type="OrthoDB" id="205166at2759"/>
<sequence length="377" mass="41867">MSKQSSSEAKLQIPPLSPEEEDALIHTRITNDERPLRRTTKKFHVYTSVAYPPIVPPPPWTTSSVEEAREAFLVELASFQLLLKKSVLVCEAEARQVEEYQREKERIVSEREELRKQIEQLKIDLEQAQIERRRKIEYDQIAERINTLPSREELNISISELENDMQVIRGEQETQSRMIQARKSALDGIVSDLSVLRLLGKDTTEVSQAPSPAPDGDNNPAAGDEADDAGVKDGQVGGSTDSGETGEEKESRALSSTPSASSLNPTAKSFQPRTSSPLLHSVTSRQLRRRGENVFSAVGDEEGVVDDDAPGSPLPSDVELKGEEESKKEDGEEDEDDIEMGEVSEEKVKSSPRKTREDREEGEASDESSELSEPPDE</sequence>
<feature type="compositionally biased region" description="Basic and acidic residues" evidence="4">
    <location>
        <begin position="344"/>
        <end position="359"/>
    </location>
</feature>
<organism evidence="5 6">
    <name type="scientific">Rickenella mellea</name>
    <dbReference type="NCBI Taxonomy" id="50990"/>
    <lineage>
        <taxon>Eukaryota</taxon>
        <taxon>Fungi</taxon>
        <taxon>Dikarya</taxon>
        <taxon>Basidiomycota</taxon>
        <taxon>Agaricomycotina</taxon>
        <taxon>Agaricomycetes</taxon>
        <taxon>Hymenochaetales</taxon>
        <taxon>Rickenellaceae</taxon>
        <taxon>Rickenella</taxon>
    </lineage>
</organism>
<reference evidence="5 6" key="1">
    <citation type="submission" date="2018-06" db="EMBL/GenBank/DDBJ databases">
        <title>A transcriptomic atlas of mushroom development highlights an independent origin of complex multicellularity.</title>
        <authorList>
            <consortium name="DOE Joint Genome Institute"/>
            <person name="Krizsan K."/>
            <person name="Almasi E."/>
            <person name="Merenyi Z."/>
            <person name="Sahu N."/>
            <person name="Viragh M."/>
            <person name="Koszo T."/>
            <person name="Mondo S."/>
            <person name="Kiss B."/>
            <person name="Balint B."/>
            <person name="Kues U."/>
            <person name="Barry K."/>
            <person name="Hegedus J.C."/>
            <person name="Henrissat B."/>
            <person name="Johnson J."/>
            <person name="Lipzen A."/>
            <person name="Ohm R."/>
            <person name="Nagy I."/>
            <person name="Pangilinan J."/>
            <person name="Yan J."/>
            <person name="Xiong Y."/>
            <person name="Grigoriev I.V."/>
            <person name="Hibbett D.S."/>
            <person name="Nagy L.G."/>
        </authorList>
    </citation>
    <scope>NUCLEOTIDE SEQUENCE [LARGE SCALE GENOMIC DNA]</scope>
    <source>
        <strain evidence="5 6">SZMC22713</strain>
    </source>
</reference>
<feature type="region of interest" description="Disordered" evidence="4">
    <location>
        <begin position="203"/>
        <end position="377"/>
    </location>
</feature>
<feature type="compositionally biased region" description="Acidic residues" evidence="4">
    <location>
        <begin position="299"/>
        <end position="309"/>
    </location>
</feature>
<dbReference type="GO" id="GO:0000445">
    <property type="term" value="C:THO complex part of transcription export complex"/>
    <property type="evidence" value="ECO:0007669"/>
    <property type="project" value="InterPro"/>
</dbReference>
<evidence type="ECO:0000256" key="3">
    <source>
        <dbReference type="SAM" id="Coils"/>
    </source>
</evidence>
<name>A0A4R5XFJ7_9AGAM</name>
<dbReference type="AlphaFoldDB" id="A0A4R5XFJ7"/>
<feature type="compositionally biased region" description="Low complexity" evidence="4">
    <location>
        <begin position="253"/>
        <end position="266"/>
    </location>
</feature>
<accession>A0A4R5XFJ7</accession>
<dbReference type="GO" id="GO:0006397">
    <property type="term" value="P:mRNA processing"/>
    <property type="evidence" value="ECO:0007669"/>
    <property type="project" value="InterPro"/>
</dbReference>
<gene>
    <name evidence="5" type="ORF">BD410DRAFT_759055</name>
</gene>
<feature type="compositionally biased region" description="Basic and acidic residues" evidence="4">
    <location>
        <begin position="318"/>
        <end position="330"/>
    </location>
</feature>
<feature type="region of interest" description="Disordered" evidence="4">
    <location>
        <begin position="1"/>
        <end position="22"/>
    </location>
</feature>
<feature type="coiled-coil region" evidence="3">
    <location>
        <begin position="90"/>
        <end position="171"/>
    </location>
</feature>
<feature type="compositionally biased region" description="Acidic residues" evidence="4">
    <location>
        <begin position="331"/>
        <end position="343"/>
    </location>
</feature>
<protein>
    <submittedName>
        <fullName evidence="5">Uncharacterized protein</fullName>
    </submittedName>
</protein>
<dbReference type="EMBL" id="ML170156">
    <property type="protein sequence ID" value="TDL29930.1"/>
    <property type="molecule type" value="Genomic_DNA"/>
</dbReference>
<evidence type="ECO:0000256" key="1">
    <source>
        <dbReference type="ARBA" id="ARBA00004123"/>
    </source>
</evidence>
<evidence type="ECO:0000256" key="4">
    <source>
        <dbReference type="SAM" id="MobiDB-lite"/>
    </source>
</evidence>
<proteinExistence type="predicted"/>
<dbReference type="Pfam" id="PF05615">
    <property type="entry name" value="THOC7"/>
    <property type="match status" value="1"/>
</dbReference>
<dbReference type="STRING" id="50990.A0A4R5XFJ7"/>
<keyword evidence="6" id="KW-1185">Reference proteome</keyword>
<feature type="compositionally biased region" description="Acidic residues" evidence="4">
    <location>
        <begin position="360"/>
        <end position="377"/>
    </location>
</feature>
<keyword evidence="2" id="KW-0539">Nucleus</keyword>